<feature type="compositionally biased region" description="Low complexity" evidence="1">
    <location>
        <begin position="150"/>
        <end position="170"/>
    </location>
</feature>
<evidence type="ECO:0000313" key="2">
    <source>
        <dbReference type="EMBL" id="CAD8286140.1"/>
    </source>
</evidence>
<feature type="region of interest" description="Disordered" evidence="1">
    <location>
        <begin position="114"/>
        <end position="185"/>
    </location>
</feature>
<gene>
    <name evidence="2" type="ORF">CEUR00632_LOCUS6178</name>
    <name evidence="3" type="ORF">CEUR00632_LOCUS6179</name>
</gene>
<sequence length="185" mass="19330">MPLHLPPPCVQPSAPFSFPPPSLLTHSPSQISLLTHPPPSSRLLAQVRSMPSSDVHAAAVAAAALPPGYPHAHARAHSRVQTARPLYAPCSAELCTQHQEVAPQYQEIVSQPPQVLPEQASGNDNGRNSGSGRRGRELGTDLSVGRNLSDEAAGSSDAAAARAKPPASSSFVSSLAKALHLKSKR</sequence>
<proteinExistence type="predicted"/>
<reference evidence="2" key="1">
    <citation type="submission" date="2021-01" db="EMBL/GenBank/DDBJ databases">
        <authorList>
            <person name="Corre E."/>
            <person name="Pelletier E."/>
            <person name="Niang G."/>
            <person name="Scheremetjew M."/>
            <person name="Finn R."/>
            <person name="Kale V."/>
            <person name="Holt S."/>
            <person name="Cochrane G."/>
            <person name="Meng A."/>
            <person name="Brown T."/>
            <person name="Cohen L."/>
        </authorList>
    </citation>
    <scope>NUCLEOTIDE SEQUENCE</scope>
    <source>
        <strain evidence="2">CCMP219</strain>
    </source>
</reference>
<organism evidence="2">
    <name type="scientific">Chlamydomonas euryale</name>
    <dbReference type="NCBI Taxonomy" id="1486919"/>
    <lineage>
        <taxon>Eukaryota</taxon>
        <taxon>Viridiplantae</taxon>
        <taxon>Chlorophyta</taxon>
        <taxon>core chlorophytes</taxon>
        <taxon>Chlorophyceae</taxon>
        <taxon>CS clade</taxon>
        <taxon>Chlamydomonadales</taxon>
        <taxon>Chlamydomonadaceae</taxon>
        <taxon>Chlamydomonas</taxon>
    </lineage>
</organism>
<name>A0A6U2E7C4_9CHLO</name>
<dbReference type="AlphaFoldDB" id="A0A6U2E7C4"/>
<evidence type="ECO:0000256" key="1">
    <source>
        <dbReference type="SAM" id="MobiDB-lite"/>
    </source>
</evidence>
<protein>
    <submittedName>
        <fullName evidence="2">Uncharacterized protein</fullName>
    </submittedName>
</protein>
<dbReference type="EMBL" id="HBEC01013452">
    <property type="protein sequence ID" value="CAD8286141.1"/>
    <property type="molecule type" value="Transcribed_RNA"/>
</dbReference>
<dbReference type="EMBL" id="HBEC01013451">
    <property type="protein sequence ID" value="CAD8286140.1"/>
    <property type="molecule type" value="Transcribed_RNA"/>
</dbReference>
<evidence type="ECO:0000313" key="3">
    <source>
        <dbReference type="EMBL" id="CAD8286141.1"/>
    </source>
</evidence>
<feature type="compositionally biased region" description="Low complexity" evidence="1">
    <location>
        <begin position="121"/>
        <end position="131"/>
    </location>
</feature>
<accession>A0A6U2E7C4</accession>